<evidence type="ECO:0000313" key="2">
    <source>
        <dbReference type="WBParaSite" id="nRc.2.0.1.t40109-RA"/>
    </source>
</evidence>
<dbReference type="WBParaSite" id="nRc.2.0.1.t40109-RA">
    <property type="protein sequence ID" value="nRc.2.0.1.t40109-RA"/>
    <property type="gene ID" value="nRc.2.0.1.g40109"/>
</dbReference>
<proteinExistence type="predicted"/>
<organism evidence="1 2">
    <name type="scientific">Romanomermis culicivorax</name>
    <name type="common">Nematode worm</name>
    <dbReference type="NCBI Taxonomy" id="13658"/>
    <lineage>
        <taxon>Eukaryota</taxon>
        <taxon>Metazoa</taxon>
        <taxon>Ecdysozoa</taxon>
        <taxon>Nematoda</taxon>
        <taxon>Enoplea</taxon>
        <taxon>Dorylaimia</taxon>
        <taxon>Mermithida</taxon>
        <taxon>Mermithoidea</taxon>
        <taxon>Mermithidae</taxon>
        <taxon>Romanomermis</taxon>
    </lineage>
</organism>
<dbReference type="AlphaFoldDB" id="A0A915KNS5"/>
<keyword evidence="1" id="KW-1185">Reference proteome</keyword>
<name>A0A915KNS5_ROMCU</name>
<evidence type="ECO:0000313" key="1">
    <source>
        <dbReference type="Proteomes" id="UP000887565"/>
    </source>
</evidence>
<dbReference type="Proteomes" id="UP000887565">
    <property type="component" value="Unplaced"/>
</dbReference>
<accession>A0A915KNS5</accession>
<protein>
    <submittedName>
        <fullName evidence="2">Uncharacterized protein</fullName>
    </submittedName>
</protein>
<sequence>MQIDELDDQQDSIFLSGMILEVIKKKSEEQVMIDCFSRSCVRSMESKITLTWVNALHSTYLTAFNSRANFSPCSNVIGFCLFLANFSTILGSSRKSTCVPTNKNGVFAQWCVISGTH</sequence>
<reference evidence="2" key="1">
    <citation type="submission" date="2022-11" db="UniProtKB">
        <authorList>
            <consortium name="WormBaseParasite"/>
        </authorList>
    </citation>
    <scope>IDENTIFICATION</scope>
</reference>